<dbReference type="InterPro" id="IPR021393">
    <property type="entry name" value="DUF3034"/>
</dbReference>
<evidence type="ECO:0000313" key="3">
    <source>
        <dbReference type="Proteomes" id="UP001528673"/>
    </source>
</evidence>
<organism evidence="2 3">
    <name type="scientific">Curvibacter cyanobacteriorum</name>
    <dbReference type="NCBI Taxonomy" id="3026422"/>
    <lineage>
        <taxon>Bacteria</taxon>
        <taxon>Pseudomonadati</taxon>
        <taxon>Pseudomonadota</taxon>
        <taxon>Betaproteobacteria</taxon>
        <taxon>Burkholderiales</taxon>
        <taxon>Comamonadaceae</taxon>
        <taxon>Curvibacter</taxon>
    </lineage>
</organism>
<dbReference type="RefSeq" id="WP_273952138.1">
    <property type="nucleotide sequence ID" value="NZ_JAQSIP010000006.1"/>
</dbReference>
<accession>A0ABT5N031</accession>
<keyword evidence="1" id="KW-0732">Signal</keyword>
<dbReference type="Pfam" id="PF11231">
    <property type="entry name" value="DUF3034"/>
    <property type="match status" value="1"/>
</dbReference>
<evidence type="ECO:0000256" key="1">
    <source>
        <dbReference type="SAM" id="SignalP"/>
    </source>
</evidence>
<name>A0ABT5N031_9BURK</name>
<comment type="caution">
    <text evidence="2">The sequence shown here is derived from an EMBL/GenBank/DDBJ whole genome shotgun (WGS) entry which is preliminary data.</text>
</comment>
<feature type="signal peptide" evidence="1">
    <location>
        <begin position="1"/>
        <end position="28"/>
    </location>
</feature>
<evidence type="ECO:0000313" key="2">
    <source>
        <dbReference type="EMBL" id="MDD0839669.1"/>
    </source>
</evidence>
<protein>
    <submittedName>
        <fullName evidence="2">DUF3034 family protein</fullName>
    </submittedName>
</protein>
<dbReference type="Proteomes" id="UP001528673">
    <property type="component" value="Unassembled WGS sequence"/>
</dbReference>
<gene>
    <name evidence="2" type="ORF">PSQ40_13875</name>
</gene>
<feature type="chain" id="PRO_5046547928" evidence="1">
    <location>
        <begin position="29"/>
        <end position="315"/>
    </location>
</feature>
<dbReference type="EMBL" id="JAQSIP010000006">
    <property type="protein sequence ID" value="MDD0839669.1"/>
    <property type="molecule type" value="Genomic_DNA"/>
</dbReference>
<keyword evidence="3" id="KW-1185">Reference proteome</keyword>
<reference evidence="2 3" key="1">
    <citation type="submission" date="2023-02" db="EMBL/GenBank/DDBJ databases">
        <title>Bacterial whole genomic sequence of Curvibacter sp. HBC61.</title>
        <authorList>
            <person name="Le V."/>
            <person name="Ko S.-R."/>
            <person name="Ahn C.-Y."/>
            <person name="Oh H.-M."/>
        </authorList>
    </citation>
    <scope>NUCLEOTIDE SEQUENCE [LARGE SCALE GENOMIC DNA]</scope>
    <source>
        <strain evidence="2 3">HBC61</strain>
    </source>
</reference>
<proteinExistence type="predicted"/>
<sequence>MSPLRASCVKVFLSTALVSGWVAGPALADTGKLLLTGGVSSVEGSAGGGITPWAVLGTQATDGEVGASAHLSRLSTSDYGLSAYGVTLNLKNTLELSLGRQDLSAQPATALNALGFGVTNDPHLKMDVVGAKLHLLGNAVLDADHWLPEVSVGVQYKRTQAGSIKPVLDFLGAKTAGTDVYVAATKVLLEYGLLLNATVRYTNANQGGLLGFGSAAPGRNSRSLNPELAVAYLLRRDLAIGAEYRFMPNNLEALGQAAGLGNGLKQDDWKDIFIAWAPSKNVSLTGAYVDLGRIVPGITGGRKQRGFYVSGQVAY</sequence>